<sequence length="459" mass="52342">MNNTAFIDDQNNSITYEELEEMKSQLAAKLKGRRNLVFSFCKNSIGSVVGYLAFLASKNVPLLLKADIDQELRENLIQIYRPQYLYVPVEMKEAYAAYKEVWNRYDYVLLQTANEKEPMAEELALLLTTSGSTGSPKLVRQSYRNIKSNAEAIAQYLKLDETERPITTLPMNYTYGLSIINSHLLCHATILLTDYTLMQREFWDFLKEQKATSFGGVPYTYEMLKRLRFFQMDLPSLRYMTQAGGKLRAELHKEFAEYAIEQGKEFIVMYGQTEATARMAYLPGEKALEKYGSMGIAIPGGKLWLKDVDGQEITKPDVVGELVYEGENVTLGYAQQREDLARGDERGGVLETGDMARMDEEGYFYIVGRKKRFLKIFGNRVNLDETERLLNGEFENLEIACAGSDDKMAIYYVGEADEASIRHYISQKSGLHPSAFKAVQVEEIPKNDAGKILYNKLEQ</sequence>
<dbReference type="AlphaFoldDB" id="A0A1G6B4R3"/>
<evidence type="ECO:0000313" key="3">
    <source>
        <dbReference type="Proteomes" id="UP000199228"/>
    </source>
</evidence>
<dbReference type="GO" id="GO:0016405">
    <property type="term" value="F:CoA-ligase activity"/>
    <property type="evidence" value="ECO:0007669"/>
    <property type="project" value="TreeGrafter"/>
</dbReference>
<organism evidence="2 3">
    <name type="scientific">Eubacterium oxidoreducens</name>
    <dbReference type="NCBI Taxonomy" id="1732"/>
    <lineage>
        <taxon>Bacteria</taxon>
        <taxon>Bacillati</taxon>
        <taxon>Bacillota</taxon>
        <taxon>Clostridia</taxon>
        <taxon>Eubacteriales</taxon>
        <taxon>Eubacteriaceae</taxon>
        <taxon>Eubacterium</taxon>
    </lineage>
</organism>
<dbReference type="RefSeq" id="WP_090173193.1">
    <property type="nucleotide sequence ID" value="NZ_FMXR01000008.1"/>
</dbReference>
<accession>A0A1G6B4R3</accession>
<dbReference type="Proteomes" id="UP000199228">
    <property type="component" value="Unassembled WGS sequence"/>
</dbReference>
<protein>
    <submittedName>
        <fullName evidence="2">Acyl-CoA synthetase (AMP-forming)/AMP-acid ligase II</fullName>
    </submittedName>
</protein>
<dbReference type="InterPro" id="IPR000873">
    <property type="entry name" value="AMP-dep_synth/lig_dom"/>
</dbReference>
<dbReference type="SUPFAM" id="SSF56801">
    <property type="entry name" value="Acetyl-CoA synthetase-like"/>
    <property type="match status" value="1"/>
</dbReference>
<evidence type="ECO:0000313" key="2">
    <source>
        <dbReference type="EMBL" id="SDB15656.1"/>
    </source>
</evidence>
<dbReference type="OrthoDB" id="9778383at2"/>
<evidence type="ECO:0000259" key="1">
    <source>
        <dbReference type="Pfam" id="PF00501"/>
    </source>
</evidence>
<keyword evidence="3" id="KW-1185">Reference proteome</keyword>
<dbReference type="STRING" id="1732.SAMN02910417_01174"/>
<dbReference type="Gene3D" id="3.40.50.12780">
    <property type="entry name" value="N-terminal domain of ligase-like"/>
    <property type="match status" value="1"/>
</dbReference>
<dbReference type="PANTHER" id="PTHR24096">
    <property type="entry name" value="LONG-CHAIN-FATTY-ACID--COA LIGASE"/>
    <property type="match status" value="1"/>
</dbReference>
<dbReference type="PROSITE" id="PS00455">
    <property type="entry name" value="AMP_BINDING"/>
    <property type="match status" value="1"/>
</dbReference>
<dbReference type="InterPro" id="IPR020845">
    <property type="entry name" value="AMP-binding_CS"/>
</dbReference>
<keyword evidence="2" id="KW-0436">Ligase</keyword>
<name>A0A1G6B4R3_EUBOX</name>
<reference evidence="2 3" key="1">
    <citation type="submission" date="2016-10" db="EMBL/GenBank/DDBJ databases">
        <authorList>
            <person name="de Groot N.N."/>
        </authorList>
    </citation>
    <scope>NUCLEOTIDE SEQUENCE [LARGE SCALE GENOMIC DNA]</scope>
    <source>
        <strain evidence="2 3">DSM 3217</strain>
    </source>
</reference>
<gene>
    <name evidence="2" type="ORF">SAMN02910417_01174</name>
</gene>
<feature type="domain" description="AMP-dependent synthetase/ligase" evidence="1">
    <location>
        <begin position="2"/>
        <end position="333"/>
    </location>
</feature>
<proteinExistence type="predicted"/>
<dbReference type="PANTHER" id="PTHR24096:SF267">
    <property type="entry name" value="MALONATE--COA LIGASE ACSF3, MITOCHONDRIAL"/>
    <property type="match status" value="1"/>
</dbReference>
<dbReference type="EMBL" id="FMXR01000008">
    <property type="protein sequence ID" value="SDB15656.1"/>
    <property type="molecule type" value="Genomic_DNA"/>
</dbReference>
<dbReference type="InterPro" id="IPR042099">
    <property type="entry name" value="ANL_N_sf"/>
</dbReference>
<dbReference type="Pfam" id="PF00501">
    <property type="entry name" value="AMP-binding"/>
    <property type="match status" value="1"/>
</dbReference>